<evidence type="ECO:0000313" key="2">
    <source>
        <dbReference type="Proteomes" id="UP000037035"/>
    </source>
</evidence>
<proteinExistence type="predicted"/>
<dbReference type="VEuPathDB" id="FungiDB:VP01_59g6"/>
<dbReference type="OrthoDB" id="10563231at2759"/>
<organism evidence="1 2">
    <name type="scientific">Puccinia sorghi</name>
    <dbReference type="NCBI Taxonomy" id="27349"/>
    <lineage>
        <taxon>Eukaryota</taxon>
        <taxon>Fungi</taxon>
        <taxon>Dikarya</taxon>
        <taxon>Basidiomycota</taxon>
        <taxon>Pucciniomycotina</taxon>
        <taxon>Pucciniomycetes</taxon>
        <taxon>Pucciniales</taxon>
        <taxon>Pucciniaceae</taxon>
        <taxon>Puccinia</taxon>
    </lineage>
</organism>
<dbReference type="STRING" id="27349.A0A0L6UHF6"/>
<evidence type="ECO:0000313" key="1">
    <source>
        <dbReference type="EMBL" id="KNZ47979.1"/>
    </source>
</evidence>
<keyword evidence="2" id="KW-1185">Reference proteome</keyword>
<protein>
    <submittedName>
        <fullName evidence="1">Uncharacterized protein</fullName>
    </submittedName>
</protein>
<dbReference type="EMBL" id="LAVV01011274">
    <property type="protein sequence ID" value="KNZ47979.1"/>
    <property type="molecule type" value="Genomic_DNA"/>
</dbReference>
<sequence length="136" mass="16346">MLKFEYQVKNYDKGVELEEKKCNHSVTLEEKKWDHGIKLEEKNWDQSIKLEGERLDWEKDSKEKDRSFEMTNLDQLTSQEHIGKKYDLITQCFRLESSWGAGKIAPFKYLRIQMEYGKEELGENMQRLSKHTQQCH</sequence>
<comment type="caution">
    <text evidence="1">The sequence shown here is derived from an EMBL/GenBank/DDBJ whole genome shotgun (WGS) entry which is preliminary data.</text>
</comment>
<name>A0A0L6UHF6_9BASI</name>
<dbReference type="Proteomes" id="UP000037035">
    <property type="component" value="Unassembled WGS sequence"/>
</dbReference>
<accession>A0A0L6UHF6</accession>
<dbReference type="AlphaFoldDB" id="A0A0L6UHF6"/>
<reference evidence="1 2" key="1">
    <citation type="submission" date="2015-08" db="EMBL/GenBank/DDBJ databases">
        <title>Next Generation Sequencing and Analysis of the Genome of Puccinia sorghi L Schw, the Causal Agent of Maize Common Rust.</title>
        <authorList>
            <person name="Rochi L."/>
            <person name="Burguener G."/>
            <person name="Darino M."/>
            <person name="Turjanski A."/>
            <person name="Kreff E."/>
            <person name="Dieguez M.J."/>
            <person name="Sacco F."/>
        </authorList>
    </citation>
    <scope>NUCLEOTIDE SEQUENCE [LARGE SCALE GENOMIC DNA]</scope>
    <source>
        <strain evidence="1 2">RO10H11247</strain>
    </source>
</reference>
<gene>
    <name evidence="1" type="ORF">VP01_59g6</name>
</gene>